<dbReference type="EMBL" id="QGKW02001940">
    <property type="protein sequence ID" value="KAF2558154.1"/>
    <property type="molecule type" value="Genomic_DNA"/>
</dbReference>
<dbReference type="AlphaFoldDB" id="A0A8S9HL94"/>
<accession>A0A8S9HL94</accession>
<name>A0A8S9HL94_BRACR</name>
<sequence length="79" mass="9085">MFCSFPSVLREINRKLSHKEVNLSLLCSKRVVSELHVPYFNPDPEAPLAREYFPVSVEEEGIPRSRDHRGVLTMVRSTS</sequence>
<evidence type="ECO:0000313" key="1">
    <source>
        <dbReference type="EMBL" id="KAF2558154.1"/>
    </source>
</evidence>
<proteinExistence type="predicted"/>
<dbReference type="Proteomes" id="UP000712281">
    <property type="component" value="Unassembled WGS sequence"/>
</dbReference>
<protein>
    <submittedName>
        <fullName evidence="1">Uncharacterized protein</fullName>
    </submittedName>
</protein>
<organism evidence="1 2">
    <name type="scientific">Brassica cretica</name>
    <name type="common">Mustard</name>
    <dbReference type="NCBI Taxonomy" id="69181"/>
    <lineage>
        <taxon>Eukaryota</taxon>
        <taxon>Viridiplantae</taxon>
        <taxon>Streptophyta</taxon>
        <taxon>Embryophyta</taxon>
        <taxon>Tracheophyta</taxon>
        <taxon>Spermatophyta</taxon>
        <taxon>Magnoliopsida</taxon>
        <taxon>eudicotyledons</taxon>
        <taxon>Gunneridae</taxon>
        <taxon>Pentapetalae</taxon>
        <taxon>rosids</taxon>
        <taxon>malvids</taxon>
        <taxon>Brassicales</taxon>
        <taxon>Brassicaceae</taxon>
        <taxon>Brassiceae</taxon>
        <taxon>Brassica</taxon>
    </lineage>
</organism>
<gene>
    <name evidence="1" type="ORF">F2Q68_00014556</name>
</gene>
<reference evidence="1" key="1">
    <citation type="submission" date="2019-12" db="EMBL/GenBank/DDBJ databases">
        <title>Genome sequencing and annotation of Brassica cretica.</title>
        <authorList>
            <person name="Studholme D.J."/>
            <person name="Sarris P.F."/>
        </authorList>
    </citation>
    <scope>NUCLEOTIDE SEQUENCE</scope>
    <source>
        <strain evidence="1">PFS-001/15</strain>
        <tissue evidence="1">Leaf</tissue>
    </source>
</reference>
<evidence type="ECO:0000313" key="2">
    <source>
        <dbReference type="Proteomes" id="UP000712281"/>
    </source>
</evidence>
<comment type="caution">
    <text evidence="1">The sequence shown here is derived from an EMBL/GenBank/DDBJ whole genome shotgun (WGS) entry which is preliminary data.</text>
</comment>